<organism evidence="2 4">
    <name type="scientific">Rotaria magnacalcarata</name>
    <dbReference type="NCBI Taxonomy" id="392030"/>
    <lineage>
        <taxon>Eukaryota</taxon>
        <taxon>Metazoa</taxon>
        <taxon>Spiralia</taxon>
        <taxon>Gnathifera</taxon>
        <taxon>Rotifera</taxon>
        <taxon>Eurotatoria</taxon>
        <taxon>Bdelloidea</taxon>
        <taxon>Philodinida</taxon>
        <taxon>Philodinidae</taxon>
        <taxon>Rotaria</taxon>
    </lineage>
</organism>
<dbReference type="EMBL" id="CAJNOW010007851">
    <property type="protein sequence ID" value="CAF1524214.1"/>
    <property type="molecule type" value="Genomic_DNA"/>
</dbReference>
<comment type="caution">
    <text evidence="2">The sequence shown here is derived from an EMBL/GenBank/DDBJ whole genome shotgun (WGS) entry which is preliminary data.</text>
</comment>
<feature type="compositionally biased region" description="Polar residues" evidence="1">
    <location>
        <begin position="51"/>
        <end position="72"/>
    </location>
</feature>
<feature type="non-terminal residue" evidence="2">
    <location>
        <position position="72"/>
    </location>
</feature>
<dbReference type="Proteomes" id="UP000663834">
    <property type="component" value="Unassembled WGS sequence"/>
</dbReference>
<sequence>FNQIQNDTHPNSIQQELDHFRSATLSETNNGEYHQQQQQQQQQIRRKKTRPTNYKQIKNLQKPTSTTTRRMD</sequence>
<accession>A0A815V0C9</accession>
<protein>
    <submittedName>
        <fullName evidence="2">Uncharacterized protein</fullName>
    </submittedName>
</protein>
<dbReference type="EMBL" id="CAJOBJ010229643">
    <property type="protein sequence ID" value="CAF5051919.1"/>
    <property type="molecule type" value="Genomic_DNA"/>
</dbReference>
<dbReference type="AlphaFoldDB" id="A0A815V0C9"/>
<gene>
    <name evidence="3" type="ORF">GIL414_LOCUS60017</name>
    <name evidence="2" type="ORF">KQP761_LOCUS15882</name>
</gene>
<reference evidence="2" key="1">
    <citation type="submission" date="2021-02" db="EMBL/GenBank/DDBJ databases">
        <authorList>
            <person name="Nowell W R."/>
        </authorList>
    </citation>
    <scope>NUCLEOTIDE SEQUENCE</scope>
</reference>
<name>A0A815V0C9_9BILA</name>
<dbReference type="Proteomes" id="UP000681720">
    <property type="component" value="Unassembled WGS sequence"/>
</dbReference>
<evidence type="ECO:0000313" key="2">
    <source>
        <dbReference type="EMBL" id="CAF1524214.1"/>
    </source>
</evidence>
<evidence type="ECO:0000256" key="1">
    <source>
        <dbReference type="SAM" id="MobiDB-lite"/>
    </source>
</evidence>
<evidence type="ECO:0000313" key="3">
    <source>
        <dbReference type="EMBL" id="CAF5051919.1"/>
    </source>
</evidence>
<evidence type="ECO:0000313" key="4">
    <source>
        <dbReference type="Proteomes" id="UP000663834"/>
    </source>
</evidence>
<feature type="region of interest" description="Disordered" evidence="1">
    <location>
        <begin position="26"/>
        <end position="72"/>
    </location>
</feature>
<proteinExistence type="predicted"/>
<feature type="non-terminal residue" evidence="2">
    <location>
        <position position="1"/>
    </location>
</feature>